<dbReference type="EMBL" id="UFUW01000001">
    <property type="protein sequence ID" value="SUX23753.1"/>
    <property type="molecule type" value="Genomic_DNA"/>
</dbReference>
<feature type="signal peptide" evidence="2">
    <location>
        <begin position="1"/>
        <end position="21"/>
    </location>
</feature>
<feature type="chain" id="PRO_5016929241" description="Transferrin-binding protein B C-lobe/N-lobe beta-barrel domain-containing protein" evidence="2">
    <location>
        <begin position="22"/>
        <end position="407"/>
    </location>
</feature>
<feature type="domain" description="Transferrin-binding protein B C-lobe/N-lobe beta-barrel" evidence="3">
    <location>
        <begin position="278"/>
        <end position="407"/>
    </location>
</feature>
<dbReference type="InterPro" id="IPR011250">
    <property type="entry name" value="OMP/PagP_B-barrel"/>
</dbReference>
<evidence type="ECO:0000259" key="3">
    <source>
        <dbReference type="Pfam" id="PF01298"/>
    </source>
</evidence>
<protein>
    <recommendedName>
        <fullName evidence="3">Transferrin-binding protein B C-lobe/N-lobe beta-barrel domain-containing protein</fullName>
    </recommendedName>
</protein>
<reference evidence="4 5" key="1">
    <citation type="submission" date="2018-06" db="EMBL/GenBank/DDBJ databases">
        <authorList>
            <consortium name="Pathogen Informatics"/>
            <person name="Doyle S."/>
        </authorList>
    </citation>
    <scope>NUCLEOTIDE SEQUENCE [LARGE SCALE GENOMIC DNA]</scope>
    <source>
        <strain evidence="4 5">NCTC13294</strain>
    </source>
</reference>
<keyword evidence="5" id="KW-1185">Reference proteome</keyword>
<evidence type="ECO:0000313" key="5">
    <source>
        <dbReference type="Proteomes" id="UP000254572"/>
    </source>
</evidence>
<dbReference type="AlphaFoldDB" id="A0A381E9U0"/>
<accession>A0A381E9U0</accession>
<dbReference type="Proteomes" id="UP000254572">
    <property type="component" value="Unassembled WGS sequence"/>
</dbReference>
<proteinExistence type="predicted"/>
<feature type="region of interest" description="Disordered" evidence="1">
    <location>
        <begin position="113"/>
        <end position="150"/>
    </location>
</feature>
<dbReference type="OrthoDB" id="5673741at2"/>
<dbReference type="SUPFAM" id="SSF56925">
    <property type="entry name" value="OMPA-like"/>
    <property type="match status" value="1"/>
</dbReference>
<name>A0A381E9U0_9GAMM</name>
<feature type="compositionally biased region" description="Low complexity" evidence="1">
    <location>
        <begin position="38"/>
        <end position="55"/>
    </location>
</feature>
<dbReference type="Pfam" id="PF01298">
    <property type="entry name" value="TbpB_B_D"/>
    <property type="match status" value="1"/>
</dbReference>
<dbReference type="Gene3D" id="2.40.160.90">
    <property type="match status" value="1"/>
</dbReference>
<sequence length="407" mass="43570">MQRKILKPQWMLSVLSVALLAACGGGPGTFSPNDKSSNALKPNVNNNNNGANGPKVIDKTDPTINRFLVNMENEGQQLSPTVVSVDNNNNKIIDPADEIRFNQPGIVSEITTCSKKPGGCDPQDSNKGSGSTSGSGGSSGTDNKDKNDPIVMRDVNNRWHYVVAHGTADLNALLPTQFPRDAGTNKITKKRENGVLRDYGGTIDRRFNSVLLFAPVANGVANPNGYLSAYFRNPAAAGWSYQTFGYFFGSANNGFLDRSRDPFVGYQSIGKQTLPSQMPKGGSADYNGISHGYYNGNQVTALNKLHANFGRRNISYETTGVSQLHTFEGTDHVIEDKPNFNLSGSASWAANTSDFSGDIRTAEGLTGKWQGRFYGPNADEVGGVFGLQGTATDGSAVQYVGGFGAER</sequence>
<dbReference type="PROSITE" id="PS51257">
    <property type="entry name" value="PROKAR_LIPOPROTEIN"/>
    <property type="match status" value="1"/>
</dbReference>
<dbReference type="RefSeq" id="WP_115611842.1">
    <property type="nucleotide sequence ID" value="NZ_JBHLZC010000002.1"/>
</dbReference>
<evidence type="ECO:0000256" key="1">
    <source>
        <dbReference type="SAM" id="MobiDB-lite"/>
    </source>
</evidence>
<dbReference type="InterPro" id="IPR001677">
    <property type="entry name" value="TbpB_B_D"/>
</dbReference>
<feature type="region of interest" description="Disordered" evidence="1">
    <location>
        <begin position="32"/>
        <end position="59"/>
    </location>
</feature>
<gene>
    <name evidence="4" type="ORF">NCTC13294_01603</name>
</gene>
<keyword evidence="2" id="KW-0732">Signal</keyword>
<evidence type="ECO:0000256" key="2">
    <source>
        <dbReference type="SAM" id="SignalP"/>
    </source>
</evidence>
<organism evidence="4 5">
    <name type="scientific">Cardiobacterium valvarum</name>
    <dbReference type="NCBI Taxonomy" id="194702"/>
    <lineage>
        <taxon>Bacteria</taxon>
        <taxon>Pseudomonadati</taxon>
        <taxon>Pseudomonadota</taxon>
        <taxon>Gammaproteobacteria</taxon>
        <taxon>Cardiobacteriales</taxon>
        <taxon>Cardiobacteriaceae</taxon>
        <taxon>Cardiobacterium</taxon>
    </lineage>
</organism>
<evidence type="ECO:0000313" key="4">
    <source>
        <dbReference type="EMBL" id="SUX23753.1"/>
    </source>
</evidence>